<feature type="region of interest" description="Disordered" evidence="1">
    <location>
        <begin position="1"/>
        <end position="44"/>
    </location>
</feature>
<evidence type="ECO:0000313" key="3">
    <source>
        <dbReference type="Proteomes" id="UP000199202"/>
    </source>
</evidence>
<protein>
    <submittedName>
        <fullName evidence="2">Uncharacterized protein</fullName>
    </submittedName>
</protein>
<sequence length="44" mass="4488">MAASSPPTHLILRGTGLASPIAVPRNGPLVTAPREGRQSPRAVS</sequence>
<dbReference type="Proteomes" id="UP000199202">
    <property type="component" value="Unassembled WGS sequence"/>
</dbReference>
<reference evidence="2 3" key="1">
    <citation type="submission" date="2016-10" db="EMBL/GenBank/DDBJ databases">
        <authorList>
            <person name="de Groot N.N."/>
        </authorList>
    </citation>
    <scope>NUCLEOTIDE SEQUENCE [LARGE SCALE GENOMIC DNA]</scope>
    <source>
        <strain evidence="2 3">CGMCC 4.6533</strain>
    </source>
</reference>
<evidence type="ECO:0000256" key="1">
    <source>
        <dbReference type="SAM" id="MobiDB-lite"/>
    </source>
</evidence>
<name>A0A1G9TEH5_9ACTN</name>
<proteinExistence type="predicted"/>
<dbReference type="AlphaFoldDB" id="A0A1G9TEH5"/>
<evidence type="ECO:0000313" key="2">
    <source>
        <dbReference type="EMBL" id="SDM46077.1"/>
    </source>
</evidence>
<keyword evidence="3" id="KW-1185">Reference proteome</keyword>
<accession>A0A1G9TEH5</accession>
<dbReference type="EMBL" id="FNDJ01000044">
    <property type="protein sequence ID" value="SDM46077.1"/>
    <property type="molecule type" value="Genomic_DNA"/>
</dbReference>
<gene>
    <name evidence="2" type="ORF">SAMN05421869_14453</name>
</gene>
<organism evidence="2 3">
    <name type="scientific">Nonomuraea jiangxiensis</name>
    <dbReference type="NCBI Taxonomy" id="633440"/>
    <lineage>
        <taxon>Bacteria</taxon>
        <taxon>Bacillati</taxon>
        <taxon>Actinomycetota</taxon>
        <taxon>Actinomycetes</taxon>
        <taxon>Streptosporangiales</taxon>
        <taxon>Streptosporangiaceae</taxon>
        <taxon>Nonomuraea</taxon>
    </lineage>
</organism>